<protein>
    <submittedName>
        <fullName evidence="1">Uncharacterized protein</fullName>
    </submittedName>
</protein>
<name>A0A6C0F3Q7_9ZZZZ</name>
<dbReference type="EMBL" id="MN739022">
    <property type="protein sequence ID" value="QHT35501.1"/>
    <property type="molecule type" value="Genomic_DNA"/>
</dbReference>
<evidence type="ECO:0000313" key="1">
    <source>
        <dbReference type="EMBL" id="QHT35501.1"/>
    </source>
</evidence>
<organism evidence="1">
    <name type="scientific">viral metagenome</name>
    <dbReference type="NCBI Taxonomy" id="1070528"/>
    <lineage>
        <taxon>unclassified sequences</taxon>
        <taxon>metagenomes</taxon>
        <taxon>organismal metagenomes</taxon>
    </lineage>
</organism>
<dbReference type="AlphaFoldDB" id="A0A6C0F3Q7"/>
<sequence length="176" mass="20625">MTTLTYKQRTAIKSHWSPRVARAICRSIYPEFRGNYDQNLHMLAKRAAETSDPTLLPGNEGFTSYAREAREKGALFLWPYHSTSSLLCNPSHYLYYILNWKQAQVNALLSPPRRLSERLNAKMLKVVFQKHKTIMEFDMKDKAGYRRVMNEFVKARLMLTLPNANTFERVAYGWDR</sequence>
<reference evidence="1" key="1">
    <citation type="journal article" date="2020" name="Nature">
        <title>Giant virus diversity and host interactions through global metagenomics.</title>
        <authorList>
            <person name="Schulz F."/>
            <person name="Roux S."/>
            <person name="Paez-Espino D."/>
            <person name="Jungbluth S."/>
            <person name="Walsh D.A."/>
            <person name="Denef V.J."/>
            <person name="McMahon K.D."/>
            <person name="Konstantinidis K.T."/>
            <person name="Eloe-Fadrosh E.A."/>
            <person name="Kyrpides N.C."/>
            <person name="Woyke T."/>
        </authorList>
    </citation>
    <scope>NUCLEOTIDE SEQUENCE</scope>
    <source>
        <strain evidence="1">GVMAG-M-3300009180-45</strain>
    </source>
</reference>
<accession>A0A6C0F3Q7</accession>
<proteinExistence type="predicted"/>